<dbReference type="EMBL" id="CAJQZP010000566">
    <property type="protein sequence ID" value="CAG4968926.1"/>
    <property type="molecule type" value="Genomic_DNA"/>
</dbReference>
<keyword evidence="2" id="KW-1185">Reference proteome</keyword>
<protein>
    <submittedName>
        <fullName evidence="1">(apollo) hypothetical protein</fullName>
    </submittedName>
</protein>
<name>A0A8S3WM85_PARAO</name>
<dbReference type="AlphaFoldDB" id="A0A8S3WM85"/>
<comment type="caution">
    <text evidence="1">The sequence shown here is derived from an EMBL/GenBank/DDBJ whole genome shotgun (WGS) entry which is preliminary data.</text>
</comment>
<dbReference type="PANTHER" id="PTHR33480">
    <property type="entry name" value="SET DOMAIN-CONTAINING PROTEIN-RELATED"/>
    <property type="match status" value="1"/>
</dbReference>
<dbReference type="Proteomes" id="UP000691718">
    <property type="component" value="Unassembled WGS sequence"/>
</dbReference>
<dbReference type="PANTHER" id="PTHR33480:SF1">
    <property type="entry name" value="TYR RECOMBINASE DOMAIN-CONTAINING PROTEIN"/>
    <property type="match status" value="1"/>
</dbReference>
<proteinExistence type="predicted"/>
<evidence type="ECO:0000313" key="1">
    <source>
        <dbReference type="EMBL" id="CAG4968926.1"/>
    </source>
</evidence>
<evidence type="ECO:0000313" key="2">
    <source>
        <dbReference type="Proteomes" id="UP000691718"/>
    </source>
</evidence>
<gene>
    <name evidence="1" type="ORF">PAPOLLO_LOCUS8030</name>
</gene>
<sequence>MGKRRWDRRNACFYCQELVTNFSRHLLRKHPNEIEVIKYKSINDVDLKVRKQKRQEITDKLRNKGNFIHNSKVCFDRDGEKTIIPAKRNTQESSPSASATCKTCLGTFKRSTFFRHFKKFGAGANDHLTLGCRKRVLYNNSITIIPKSETASIELRDKILPHLRSDEFSLVVKNDPLILAYGSRLLKKKKERLPMQVLQKAVVGTQLIEYENTIRSHNKIETVTSQSENIIGKQENENPISEFENTNTSQINLNKLEMITSQFENFIEDQNNDSSHSCKNELSSDATENLKRDGKDFKVISNATVDSNNATNYLEVLSENINIDSGKRSAFPENQKLNHQMKNKEHVKLIENIKKDNKETECKYIKLKTINVEEAHENKKIKVINNKNVKQGNQFESKKSTKFVKRNQVQVSTQTSLFSDSDQNIEANRDSDLEKLKRSEKTRTAKVSTITKCEKKGKLKKKEV</sequence>
<dbReference type="OrthoDB" id="5376140at2759"/>
<reference evidence="1" key="1">
    <citation type="submission" date="2021-04" db="EMBL/GenBank/DDBJ databases">
        <authorList>
            <person name="Tunstrom K."/>
        </authorList>
    </citation>
    <scope>NUCLEOTIDE SEQUENCE</scope>
</reference>
<organism evidence="1 2">
    <name type="scientific">Parnassius apollo</name>
    <name type="common">Apollo butterfly</name>
    <name type="synonym">Papilio apollo</name>
    <dbReference type="NCBI Taxonomy" id="110799"/>
    <lineage>
        <taxon>Eukaryota</taxon>
        <taxon>Metazoa</taxon>
        <taxon>Ecdysozoa</taxon>
        <taxon>Arthropoda</taxon>
        <taxon>Hexapoda</taxon>
        <taxon>Insecta</taxon>
        <taxon>Pterygota</taxon>
        <taxon>Neoptera</taxon>
        <taxon>Endopterygota</taxon>
        <taxon>Lepidoptera</taxon>
        <taxon>Glossata</taxon>
        <taxon>Ditrysia</taxon>
        <taxon>Papilionoidea</taxon>
        <taxon>Papilionidae</taxon>
        <taxon>Parnassiinae</taxon>
        <taxon>Parnassini</taxon>
        <taxon>Parnassius</taxon>
        <taxon>Parnassius</taxon>
    </lineage>
</organism>
<accession>A0A8S3WM85</accession>